<name>A0A0D2I1G1_9EURO</name>
<reference evidence="2 3" key="1">
    <citation type="submission" date="2015-01" db="EMBL/GenBank/DDBJ databases">
        <title>The Genome Sequence of Rhinocladiella mackenzie CBS 650.93.</title>
        <authorList>
            <consortium name="The Broad Institute Genomics Platform"/>
            <person name="Cuomo C."/>
            <person name="de Hoog S."/>
            <person name="Gorbushina A."/>
            <person name="Stielow B."/>
            <person name="Teixiera M."/>
            <person name="Abouelleil A."/>
            <person name="Chapman S.B."/>
            <person name="Priest M."/>
            <person name="Young S.K."/>
            <person name="Wortman J."/>
            <person name="Nusbaum C."/>
            <person name="Birren B."/>
        </authorList>
    </citation>
    <scope>NUCLEOTIDE SEQUENCE [LARGE SCALE GENOMIC DNA]</scope>
    <source>
        <strain evidence="2 3">CBS 650.93</strain>
    </source>
</reference>
<proteinExistence type="predicted"/>
<dbReference type="RefSeq" id="XP_013266685.1">
    <property type="nucleotide sequence ID" value="XM_013411231.1"/>
</dbReference>
<keyword evidence="1" id="KW-0812">Transmembrane</keyword>
<gene>
    <name evidence="2" type="ORF">Z518_11287</name>
</gene>
<organism evidence="2 3">
    <name type="scientific">Rhinocladiella mackenziei CBS 650.93</name>
    <dbReference type="NCBI Taxonomy" id="1442369"/>
    <lineage>
        <taxon>Eukaryota</taxon>
        <taxon>Fungi</taxon>
        <taxon>Dikarya</taxon>
        <taxon>Ascomycota</taxon>
        <taxon>Pezizomycotina</taxon>
        <taxon>Eurotiomycetes</taxon>
        <taxon>Chaetothyriomycetidae</taxon>
        <taxon>Chaetothyriales</taxon>
        <taxon>Herpotrichiellaceae</taxon>
        <taxon>Rhinocladiella</taxon>
    </lineage>
</organism>
<evidence type="ECO:0000313" key="2">
    <source>
        <dbReference type="EMBL" id="KIW99548.1"/>
    </source>
</evidence>
<dbReference type="EMBL" id="KN847486">
    <property type="protein sequence ID" value="KIW99548.1"/>
    <property type="molecule type" value="Genomic_DNA"/>
</dbReference>
<accession>A0A0D2I1G1</accession>
<dbReference type="GeneID" id="25299358"/>
<evidence type="ECO:0000256" key="1">
    <source>
        <dbReference type="SAM" id="Phobius"/>
    </source>
</evidence>
<sequence length="259" mass="27831">MGTSALMSSKPAVDKVEPGLADVRNPRLGVGEFELLAVDSREPLSLLAGVDQSKRKVGKVEPGFAGVGNHGPGVEEFELLSVDSREPLSLLAGVDQSKRGVGKAAPGLAGVGEFELLLVDSREPKPVIVGDRRFSVGESDIRIGYLRGLVDPSHVLIALVFPWKWLFVAVVAFTAVAAVFRAPKAMGLIVDRIPMTNHVAFPRKCLATQGQVTGDFGALRSAIWTRHQQGPCDRAVAYLAVVVIPTWVVQTEEAYLRRC</sequence>
<keyword evidence="3" id="KW-1185">Reference proteome</keyword>
<keyword evidence="1" id="KW-1133">Transmembrane helix</keyword>
<dbReference type="HOGENOM" id="CLU_1074212_0_0_1"/>
<keyword evidence="1" id="KW-0472">Membrane</keyword>
<feature type="transmembrane region" description="Helical" evidence="1">
    <location>
        <begin position="155"/>
        <end position="180"/>
    </location>
</feature>
<evidence type="ECO:0000313" key="3">
    <source>
        <dbReference type="Proteomes" id="UP000053617"/>
    </source>
</evidence>
<dbReference type="VEuPathDB" id="FungiDB:Z518_11287"/>
<dbReference type="AlphaFoldDB" id="A0A0D2I1G1"/>
<dbReference type="Proteomes" id="UP000053617">
    <property type="component" value="Unassembled WGS sequence"/>
</dbReference>
<protein>
    <submittedName>
        <fullName evidence="2">Uncharacterized protein</fullName>
    </submittedName>
</protein>